<evidence type="ECO:0000313" key="1">
    <source>
        <dbReference type="EMBL" id="JAI07156.1"/>
    </source>
</evidence>
<protein>
    <submittedName>
        <fullName evidence="1">Uncharacterized protein</fullName>
    </submittedName>
</protein>
<organism evidence="1">
    <name type="scientific">Anguilla anguilla</name>
    <name type="common">European freshwater eel</name>
    <name type="synonym">Muraena anguilla</name>
    <dbReference type="NCBI Taxonomy" id="7936"/>
    <lineage>
        <taxon>Eukaryota</taxon>
        <taxon>Metazoa</taxon>
        <taxon>Chordata</taxon>
        <taxon>Craniata</taxon>
        <taxon>Vertebrata</taxon>
        <taxon>Euteleostomi</taxon>
        <taxon>Actinopterygii</taxon>
        <taxon>Neopterygii</taxon>
        <taxon>Teleostei</taxon>
        <taxon>Anguilliformes</taxon>
        <taxon>Anguillidae</taxon>
        <taxon>Anguilla</taxon>
    </lineage>
</organism>
<name>A0A0E9XZ70_ANGAN</name>
<sequence length="28" mass="2922">MVGSTDLSSMVLKDNSALGLQQPSKLVC</sequence>
<reference evidence="1" key="2">
    <citation type="journal article" date="2015" name="Fish Shellfish Immunol.">
        <title>Early steps in the European eel (Anguilla anguilla)-Vibrio vulnificus interaction in the gills: Role of the RtxA13 toxin.</title>
        <authorList>
            <person name="Callol A."/>
            <person name="Pajuelo D."/>
            <person name="Ebbesson L."/>
            <person name="Teles M."/>
            <person name="MacKenzie S."/>
            <person name="Amaro C."/>
        </authorList>
    </citation>
    <scope>NUCLEOTIDE SEQUENCE</scope>
</reference>
<reference evidence="1" key="1">
    <citation type="submission" date="2014-11" db="EMBL/GenBank/DDBJ databases">
        <authorList>
            <person name="Amaro Gonzalez C."/>
        </authorList>
    </citation>
    <scope>NUCLEOTIDE SEQUENCE</scope>
</reference>
<proteinExistence type="predicted"/>
<dbReference type="AlphaFoldDB" id="A0A0E9XZ70"/>
<dbReference type="EMBL" id="GBXM01001422">
    <property type="protein sequence ID" value="JAI07156.1"/>
    <property type="molecule type" value="Transcribed_RNA"/>
</dbReference>
<accession>A0A0E9XZ70</accession>